<organism evidence="2 3">
    <name type="scientific">Sphingobium fuliginis (strain ATCC 27551)</name>
    <dbReference type="NCBI Taxonomy" id="336203"/>
    <lineage>
        <taxon>Bacteria</taxon>
        <taxon>Pseudomonadati</taxon>
        <taxon>Pseudomonadota</taxon>
        <taxon>Alphaproteobacteria</taxon>
        <taxon>Sphingomonadales</taxon>
        <taxon>Sphingomonadaceae</taxon>
        <taxon>Sphingobium</taxon>
    </lineage>
</organism>
<dbReference type="Pfam" id="PF13481">
    <property type="entry name" value="AAA_25"/>
    <property type="match status" value="1"/>
</dbReference>
<proteinExistence type="predicted"/>
<dbReference type="RefSeq" id="WP_130029957.1">
    <property type="nucleotide sequence ID" value="NZ_BMDU01000003.1"/>
</dbReference>
<keyword evidence="3" id="KW-1185">Reference proteome</keyword>
<accession>A0ABQ1EVV4</accession>
<evidence type="ECO:0000313" key="3">
    <source>
        <dbReference type="Proteomes" id="UP000628109"/>
    </source>
</evidence>
<gene>
    <name evidence="2" type="ORF">GCM10019071_19520</name>
</gene>
<feature type="region of interest" description="Disordered" evidence="1">
    <location>
        <begin position="420"/>
        <end position="447"/>
    </location>
</feature>
<dbReference type="InterPro" id="IPR027417">
    <property type="entry name" value="P-loop_NTPase"/>
</dbReference>
<evidence type="ECO:0000313" key="2">
    <source>
        <dbReference type="EMBL" id="GFZ89634.1"/>
    </source>
</evidence>
<evidence type="ECO:0008006" key="4">
    <source>
        <dbReference type="Google" id="ProtNLM"/>
    </source>
</evidence>
<evidence type="ECO:0000256" key="1">
    <source>
        <dbReference type="SAM" id="MobiDB-lite"/>
    </source>
</evidence>
<dbReference type="SUPFAM" id="SSF52540">
    <property type="entry name" value="P-loop containing nucleoside triphosphate hydrolases"/>
    <property type="match status" value="1"/>
</dbReference>
<name>A0ABQ1EVV4_SPHSA</name>
<reference evidence="3" key="1">
    <citation type="journal article" date="2019" name="Int. J. Syst. Evol. Microbiol.">
        <title>The Global Catalogue of Microorganisms (GCM) 10K type strain sequencing project: providing services to taxonomists for standard genome sequencing and annotation.</title>
        <authorList>
            <consortium name="The Broad Institute Genomics Platform"/>
            <consortium name="The Broad Institute Genome Sequencing Center for Infectious Disease"/>
            <person name="Wu L."/>
            <person name="Ma J."/>
        </authorList>
    </citation>
    <scope>NUCLEOTIDE SEQUENCE [LARGE SCALE GENOMIC DNA]</scope>
    <source>
        <strain evidence="3">CCM 7327</strain>
    </source>
</reference>
<dbReference type="EMBL" id="BMDU01000003">
    <property type="protein sequence ID" value="GFZ89634.1"/>
    <property type="molecule type" value="Genomic_DNA"/>
</dbReference>
<sequence>MSASPAARLDRANEVSLSPAPVAELLPLADLNIWAVTQATPKPFIMPGFIPSGELTLLTGAGGANKSTFGHQLATCCAAGVPMLGREVQQCSALYITCEDDEGRLHWVQEGICRALGLHLSDLTGKLHLSSLRGRLGNVLGAFDDRGVLHPLDTFLSLKATLMKTGARLLVLDNAAHLFGGNENDRQQVTQFVNLLYSLCLDLGVTVILVAHSNKAGDSYSGSTAWLNAVRSQIFIGRSEDSHDPDERVATLGKANYARQGEELRFRWHDFALIRDDDLPEDKRADLASAAQAAEENDRFMKCLEKCTTDRRNVSHVNGSNYAPSIFAKMIEGRGLGLKAFERALERLLHLGTIKLDQQLWQDDHRKWKRGIAAAATPAATPRATPCGDLRQPPSQVIENTAATYCGIPPPIYNISGAASEAAAPTDMKEESSIRTVDFSSWERRGD</sequence>
<protein>
    <recommendedName>
        <fullName evidence="4">AAA family ATPase</fullName>
    </recommendedName>
</protein>
<dbReference type="Gene3D" id="3.40.50.300">
    <property type="entry name" value="P-loop containing nucleotide triphosphate hydrolases"/>
    <property type="match status" value="1"/>
</dbReference>
<comment type="caution">
    <text evidence="2">The sequence shown here is derived from an EMBL/GenBank/DDBJ whole genome shotgun (WGS) entry which is preliminary data.</text>
</comment>
<dbReference type="Proteomes" id="UP000628109">
    <property type="component" value="Unassembled WGS sequence"/>
</dbReference>